<dbReference type="Proteomes" id="UP000316624">
    <property type="component" value="Unassembled WGS sequence"/>
</dbReference>
<evidence type="ECO:0000313" key="1">
    <source>
        <dbReference type="EMBL" id="TWH93226.1"/>
    </source>
</evidence>
<reference evidence="1 2" key="1">
    <citation type="journal article" date="2015" name="Stand. Genomic Sci.">
        <title>Genomic Encyclopedia of Bacterial and Archaeal Type Strains, Phase III: the genomes of soil and plant-associated and newly described type strains.</title>
        <authorList>
            <person name="Whitman W.B."/>
            <person name="Woyke T."/>
            <person name="Klenk H.P."/>
            <person name="Zhou Y."/>
            <person name="Lilburn T.G."/>
            <person name="Beck B.J."/>
            <person name="De Vos P."/>
            <person name="Vandamme P."/>
            <person name="Eisen J.A."/>
            <person name="Garrity G."/>
            <person name="Hugenholtz P."/>
            <person name="Kyrpides N.C."/>
        </authorList>
    </citation>
    <scope>NUCLEOTIDE SEQUENCE [LARGE SCALE GENOMIC DNA]</scope>
    <source>
        <strain evidence="1 2">CGMCC 1.7748</strain>
    </source>
</reference>
<dbReference type="RefSeq" id="WP_158636657.1">
    <property type="nucleotide sequence ID" value="NZ_JACIIY010000006.1"/>
</dbReference>
<dbReference type="EMBL" id="VLKK01000007">
    <property type="protein sequence ID" value="TWH93226.1"/>
    <property type="molecule type" value="Genomic_DNA"/>
</dbReference>
<comment type="caution">
    <text evidence="1">The sequence shown here is derived from an EMBL/GenBank/DDBJ whole genome shotgun (WGS) entry which is preliminary data.</text>
</comment>
<organism evidence="1 2">
    <name type="scientific">Sphingobium wenxiniae (strain DSM 21828 / CGMCC 1.7748 / JZ-1)</name>
    <dbReference type="NCBI Taxonomy" id="595605"/>
    <lineage>
        <taxon>Bacteria</taxon>
        <taxon>Pseudomonadati</taxon>
        <taxon>Pseudomonadota</taxon>
        <taxon>Alphaproteobacteria</taxon>
        <taxon>Sphingomonadales</taxon>
        <taxon>Sphingomonadaceae</taxon>
        <taxon>Sphingobium</taxon>
    </lineage>
</organism>
<dbReference type="AlphaFoldDB" id="A0A562KCU0"/>
<gene>
    <name evidence="1" type="ORF">IQ35_02133</name>
</gene>
<keyword evidence="2" id="KW-1185">Reference proteome</keyword>
<evidence type="ECO:0000313" key="2">
    <source>
        <dbReference type="Proteomes" id="UP000316624"/>
    </source>
</evidence>
<protein>
    <submittedName>
        <fullName evidence="1">Uncharacterized protein</fullName>
    </submittedName>
</protein>
<name>A0A562KCU0_SPHWJ</name>
<sequence>MVAARKPAQRTCDAPGCTVPVRRGILMCRPHWFQLPQPLRQAISQTWRAGQVRAWSANCLEARRFLAENTPSAVADRITGDRS</sequence>
<proteinExistence type="predicted"/>
<accession>A0A562KCU0</accession>